<dbReference type="InterPro" id="IPR029480">
    <property type="entry name" value="Transpos_assoc"/>
</dbReference>
<gene>
    <name evidence="3" type="ORF">Sango_0640800</name>
</gene>
<name>A0AAE1X6S7_9LAMI</name>
<comment type="caution">
    <text evidence="3">The sequence shown here is derived from an EMBL/GenBank/DDBJ whole genome shotgun (WGS) entry which is preliminary data.</text>
</comment>
<feature type="domain" description="Transposase-associated" evidence="2">
    <location>
        <begin position="12"/>
        <end position="71"/>
    </location>
</feature>
<reference evidence="3" key="1">
    <citation type="submission" date="2020-06" db="EMBL/GenBank/DDBJ databases">
        <authorList>
            <person name="Li T."/>
            <person name="Hu X."/>
            <person name="Zhang T."/>
            <person name="Song X."/>
            <person name="Zhang H."/>
            <person name="Dai N."/>
            <person name="Sheng W."/>
            <person name="Hou X."/>
            <person name="Wei L."/>
        </authorList>
    </citation>
    <scope>NUCLEOTIDE SEQUENCE</scope>
    <source>
        <strain evidence="3">K16</strain>
        <tissue evidence="3">Leaf</tissue>
    </source>
</reference>
<organism evidence="3 4">
    <name type="scientific">Sesamum angolense</name>
    <dbReference type="NCBI Taxonomy" id="2727404"/>
    <lineage>
        <taxon>Eukaryota</taxon>
        <taxon>Viridiplantae</taxon>
        <taxon>Streptophyta</taxon>
        <taxon>Embryophyta</taxon>
        <taxon>Tracheophyta</taxon>
        <taxon>Spermatophyta</taxon>
        <taxon>Magnoliopsida</taxon>
        <taxon>eudicotyledons</taxon>
        <taxon>Gunneridae</taxon>
        <taxon>Pentapetalae</taxon>
        <taxon>asterids</taxon>
        <taxon>lamiids</taxon>
        <taxon>Lamiales</taxon>
        <taxon>Pedaliaceae</taxon>
        <taxon>Sesamum</taxon>
    </lineage>
</organism>
<sequence>MHNKILLGRAGLTPEFENGVKTFTEWAKGQRGYMDGDKIKCPCRKCKNKVSYHLCMRGFMLEYYNWTSHGEECVQDYFEAATIPPVSEERTPAGHVEGVPDDGTRSSPVDAGPSSNCYGGGLCDYDESGLANYFYNILHIANHPLWNGCTQSQLSVVAELVDIKVDGHIFERIYDLISQWANILPSDHTLSGDYYNMKKLVKDLSLPIEKIDAYDFVMRGQYGRTYSCCPVIITPYNLLPGVCMSFEYMFLTMVIPGPSNPKRLIDVYLKPLIEELMQLRHVGVRMYDHATYNTFIMLATLMWTVNDLPTYGMRLGGVP</sequence>
<reference evidence="3" key="2">
    <citation type="journal article" date="2024" name="Plant">
        <title>Genomic evolution and insights into agronomic trait innovations of Sesamum species.</title>
        <authorList>
            <person name="Miao H."/>
            <person name="Wang L."/>
            <person name="Qu L."/>
            <person name="Liu H."/>
            <person name="Sun Y."/>
            <person name="Le M."/>
            <person name="Wang Q."/>
            <person name="Wei S."/>
            <person name="Zheng Y."/>
            <person name="Lin W."/>
            <person name="Duan Y."/>
            <person name="Cao H."/>
            <person name="Xiong S."/>
            <person name="Wang X."/>
            <person name="Wei L."/>
            <person name="Li C."/>
            <person name="Ma Q."/>
            <person name="Ju M."/>
            <person name="Zhao R."/>
            <person name="Li G."/>
            <person name="Mu C."/>
            <person name="Tian Q."/>
            <person name="Mei H."/>
            <person name="Zhang T."/>
            <person name="Gao T."/>
            <person name="Zhang H."/>
        </authorList>
    </citation>
    <scope>NUCLEOTIDE SEQUENCE</scope>
    <source>
        <strain evidence="3">K16</strain>
    </source>
</reference>
<evidence type="ECO:0000259" key="2">
    <source>
        <dbReference type="Pfam" id="PF13963"/>
    </source>
</evidence>
<dbReference type="Pfam" id="PF13963">
    <property type="entry name" value="Transpos_assoc"/>
    <property type="match status" value="1"/>
</dbReference>
<dbReference type="EMBL" id="JACGWL010000003">
    <property type="protein sequence ID" value="KAK4406343.1"/>
    <property type="molecule type" value="Genomic_DNA"/>
</dbReference>
<dbReference type="Proteomes" id="UP001289374">
    <property type="component" value="Unassembled WGS sequence"/>
</dbReference>
<dbReference type="InterPro" id="IPR004242">
    <property type="entry name" value="Transposase_21"/>
</dbReference>
<accession>A0AAE1X6S7</accession>
<dbReference type="PANTHER" id="PTHR10775">
    <property type="entry name" value="OS08G0208400 PROTEIN"/>
    <property type="match status" value="1"/>
</dbReference>
<evidence type="ECO:0000313" key="3">
    <source>
        <dbReference type="EMBL" id="KAK4406343.1"/>
    </source>
</evidence>
<protein>
    <recommendedName>
        <fullName evidence="2">Transposase-associated domain-containing protein</fullName>
    </recommendedName>
</protein>
<evidence type="ECO:0000256" key="1">
    <source>
        <dbReference type="SAM" id="MobiDB-lite"/>
    </source>
</evidence>
<feature type="region of interest" description="Disordered" evidence="1">
    <location>
        <begin position="89"/>
        <end position="111"/>
    </location>
</feature>
<dbReference type="Pfam" id="PF02992">
    <property type="entry name" value="Transposase_21"/>
    <property type="match status" value="1"/>
</dbReference>
<dbReference type="PANTHER" id="PTHR10775:SF166">
    <property type="entry name" value="OS04G0146034 PROTEIN"/>
    <property type="match status" value="1"/>
</dbReference>
<evidence type="ECO:0000313" key="4">
    <source>
        <dbReference type="Proteomes" id="UP001289374"/>
    </source>
</evidence>
<dbReference type="AlphaFoldDB" id="A0AAE1X6S7"/>
<keyword evidence="4" id="KW-1185">Reference proteome</keyword>
<proteinExistence type="predicted"/>